<gene>
    <name evidence="9" type="ORF">Cgig2_030928</name>
</gene>
<keyword evidence="4" id="KW-0804">Transcription</keyword>
<comment type="caution">
    <text evidence="9">The sequence shown here is derived from an EMBL/GenBank/DDBJ whole genome shotgun (WGS) entry which is preliminary data.</text>
</comment>
<dbReference type="GO" id="GO:0003700">
    <property type="term" value="F:DNA-binding transcription factor activity"/>
    <property type="evidence" value="ECO:0007669"/>
    <property type="project" value="InterPro"/>
</dbReference>
<evidence type="ECO:0000256" key="4">
    <source>
        <dbReference type="ARBA" id="ARBA00023163"/>
    </source>
</evidence>
<dbReference type="InterPro" id="IPR011598">
    <property type="entry name" value="bHLH_dom"/>
</dbReference>
<dbReference type="OrthoDB" id="2017571at2759"/>
<dbReference type="EMBL" id="JAKOGI010000108">
    <property type="protein sequence ID" value="KAJ8444071.1"/>
    <property type="molecule type" value="Genomic_DNA"/>
</dbReference>
<keyword evidence="5" id="KW-0539">Nucleus</keyword>
<evidence type="ECO:0000256" key="5">
    <source>
        <dbReference type="ARBA" id="ARBA00023242"/>
    </source>
</evidence>
<evidence type="ECO:0000256" key="1">
    <source>
        <dbReference type="ARBA" id="ARBA00004123"/>
    </source>
</evidence>
<evidence type="ECO:0000256" key="2">
    <source>
        <dbReference type="ARBA" id="ARBA00023015"/>
    </source>
</evidence>
<feature type="compositionally biased region" description="Polar residues" evidence="7">
    <location>
        <begin position="192"/>
        <end position="211"/>
    </location>
</feature>
<keyword evidence="6" id="KW-0175">Coiled coil</keyword>
<name>A0A9Q1KGV3_9CARY</name>
<dbReference type="SUPFAM" id="SSF47459">
    <property type="entry name" value="HLH, helix-loop-helix DNA-binding domain"/>
    <property type="match status" value="1"/>
</dbReference>
<evidence type="ECO:0000313" key="9">
    <source>
        <dbReference type="EMBL" id="KAJ8444071.1"/>
    </source>
</evidence>
<evidence type="ECO:0000313" key="10">
    <source>
        <dbReference type="Proteomes" id="UP001153076"/>
    </source>
</evidence>
<dbReference type="GO" id="GO:0005634">
    <property type="term" value="C:nucleus"/>
    <property type="evidence" value="ECO:0007669"/>
    <property type="project" value="UniProtKB-SubCell"/>
</dbReference>
<reference evidence="9" key="1">
    <citation type="submission" date="2022-04" db="EMBL/GenBank/DDBJ databases">
        <title>Carnegiea gigantea Genome sequencing and assembly v2.</title>
        <authorList>
            <person name="Copetti D."/>
            <person name="Sanderson M.J."/>
            <person name="Burquez A."/>
            <person name="Wojciechowski M.F."/>
        </authorList>
    </citation>
    <scope>NUCLEOTIDE SEQUENCE</scope>
    <source>
        <strain evidence="9">SGP5-SGP5p</strain>
        <tissue evidence="9">Aerial part</tissue>
    </source>
</reference>
<dbReference type="InterPro" id="IPR036638">
    <property type="entry name" value="HLH_DNA-bd_sf"/>
</dbReference>
<feature type="region of interest" description="Disordered" evidence="7">
    <location>
        <begin position="184"/>
        <end position="259"/>
    </location>
</feature>
<dbReference type="AlphaFoldDB" id="A0A9Q1KGV3"/>
<dbReference type="Proteomes" id="UP001153076">
    <property type="component" value="Unassembled WGS sequence"/>
</dbReference>
<feature type="domain" description="BHLH" evidence="8">
    <location>
        <begin position="296"/>
        <end position="345"/>
    </location>
</feature>
<dbReference type="Pfam" id="PF00010">
    <property type="entry name" value="HLH"/>
    <property type="match status" value="1"/>
</dbReference>
<evidence type="ECO:0000256" key="6">
    <source>
        <dbReference type="SAM" id="Coils"/>
    </source>
</evidence>
<keyword evidence="2" id="KW-0805">Transcription regulation</keyword>
<dbReference type="PANTHER" id="PTHR45914">
    <property type="entry name" value="TRANSCRIPTION FACTOR HEC3-RELATED"/>
    <property type="match status" value="1"/>
</dbReference>
<dbReference type="CDD" id="cd11454">
    <property type="entry name" value="bHLH_AtIND_like"/>
    <property type="match status" value="1"/>
</dbReference>
<proteinExistence type="predicted"/>
<dbReference type="GO" id="GO:0003677">
    <property type="term" value="F:DNA binding"/>
    <property type="evidence" value="ECO:0007669"/>
    <property type="project" value="UniProtKB-KW"/>
</dbReference>
<dbReference type="GO" id="GO:0046983">
    <property type="term" value="F:protein dimerization activity"/>
    <property type="evidence" value="ECO:0007669"/>
    <property type="project" value="InterPro"/>
</dbReference>
<feature type="compositionally biased region" description="Low complexity" evidence="7">
    <location>
        <begin position="236"/>
        <end position="251"/>
    </location>
</feature>
<feature type="coiled-coil region" evidence="6">
    <location>
        <begin position="335"/>
        <end position="365"/>
    </location>
</feature>
<feature type="compositionally biased region" description="Low complexity" evidence="7">
    <location>
        <begin position="150"/>
        <end position="160"/>
    </location>
</feature>
<organism evidence="9 10">
    <name type="scientific">Carnegiea gigantea</name>
    <dbReference type="NCBI Taxonomy" id="171969"/>
    <lineage>
        <taxon>Eukaryota</taxon>
        <taxon>Viridiplantae</taxon>
        <taxon>Streptophyta</taxon>
        <taxon>Embryophyta</taxon>
        <taxon>Tracheophyta</taxon>
        <taxon>Spermatophyta</taxon>
        <taxon>Magnoliopsida</taxon>
        <taxon>eudicotyledons</taxon>
        <taxon>Gunneridae</taxon>
        <taxon>Pentapetalae</taxon>
        <taxon>Caryophyllales</taxon>
        <taxon>Cactineae</taxon>
        <taxon>Cactaceae</taxon>
        <taxon>Cactoideae</taxon>
        <taxon>Echinocereeae</taxon>
        <taxon>Carnegiea</taxon>
    </lineage>
</organism>
<dbReference type="InterPro" id="IPR045843">
    <property type="entry name" value="IND-like"/>
</dbReference>
<keyword evidence="10" id="KW-1185">Reference proteome</keyword>
<evidence type="ECO:0000256" key="7">
    <source>
        <dbReference type="SAM" id="MobiDB-lite"/>
    </source>
</evidence>
<feature type="region of interest" description="Disordered" evidence="7">
    <location>
        <begin position="124"/>
        <end position="160"/>
    </location>
</feature>
<dbReference type="PROSITE" id="PS50888">
    <property type="entry name" value="BHLH"/>
    <property type="match status" value="1"/>
</dbReference>
<dbReference type="Gene3D" id="4.10.280.10">
    <property type="entry name" value="Helix-loop-helix DNA-binding domain"/>
    <property type="match status" value="1"/>
</dbReference>
<comment type="subcellular location">
    <subcellularLocation>
        <location evidence="1">Nucleus</location>
    </subcellularLocation>
</comment>
<feature type="compositionally biased region" description="Polar residues" evidence="7">
    <location>
        <begin position="130"/>
        <end position="140"/>
    </location>
</feature>
<protein>
    <recommendedName>
        <fullName evidence="8">BHLH domain-containing protein</fullName>
    </recommendedName>
</protein>
<accession>A0A9Q1KGV3</accession>
<keyword evidence="3" id="KW-0238">DNA-binding</keyword>
<evidence type="ECO:0000256" key="3">
    <source>
        <dbReference type="ARBA" id="ARBA00023125"/>
    </source>
</evidence>
<dbReference type="SMART" id="SM00353">
    <property type="entry name" value="HLH"/>
    <property type="match status" value="1"/>
</dbReference>
<evidence type="ECO:0000259" key="8">
    <source>
        <dbReference type="PROSITE" id="PS50888"/>
    </source>
</evidence>
<sequence>MRKVLYYYRLYISPNMEDCSSWDAPRWSNIHQGLEISSTTGLIPSFFILDQVQELHGSHHRSTNIASQAHAISSSMMVPGGGIPWEEGVPGPSSSSLLMMSQPSSDLPLMLTPLSSGLMANHGAQYQPFDRSNGSSSGSMDHQPGLECLTNSNTDTTTTSVEDDGISVIFSDCKNLWNFTSRDTENHHREGSTNPNSDNSATKSKKNSMTMEPTGCFRLIQEPIPGPSKGRKRLRSSGSANISFSSSASSMEEAEGEPDPEVIQQMKEMIYRAAAFRPVNFGVELVEKPKRKNVKISSDPQTVAARQRRERISERLRVLQKLVPGGTKMDTASMLEEAANYLKFLRNQVKALEALGNKLDHYRNNSHNGGATSSGQYLPSINLQFSPMPLVPMQEETPPFSLIQNPNQLSKS</sequence>
<dbReference type="PANTHER" id="PTHR45914:SF12">
    <property type="entry name" value="TRANSCRIPTION FACTOR BHLH87"/>
    <property type="match status" value="1"/>
</dbReference>